<comment type="caution">
    <text evidence="1">The sequence shown here is derived from an EMBL/GenBank/DDBJ whole genome shotgun (WGS) entry which is preliminary data.</text>
</comment>
<dbReference type="Proteomes" id="UP000240830">
    <property type="component" value="Unassembled WGS sequence"/>
</dbReference>
<reference evidence="1 2" key="1">
    <citation type="submission" date="2016-10" db="EMBL/GenBank/DDBJ databases">
        <title>The genome of Paramicrosporidium saccamoebae is the missing link in understanding Cryptomycota and Microsporidia evolution.</title>
        <authorList>
            <person name="Quandt C.A."/>
            <person name="Beaudet D."/>
            <person name="Corsaro D."/>
            <person name="Michel R."/>
            <person name="Corradi N."/>
            <person name="James T."/>
        </authorList>
    </citation>
    <scope>NUCLEOTIDE SEQUENCE [LARGE SCALE GENOMIC DNA]</scope>
    <source>
        <strain evidence="1 2">KSL3</strain>
    </source>
</reference>
<dbReference type="AlphaFoldDB" id="A0A2H9TN71"/>
<evidence type="ECO:0000313" key="2">
    <source>
        <dbReference type="Proteomes" id="UP000240830"/>
    </source>
</evidence>
<proteinExistence type="predicted"/>
<evidence type="ECO:0000313" key="1">
    <source>
        <dbReference type="EMBL" id="PJF19218.1"/>
    </source>
</evidence>
<sequence>MLSRLRRPNADDSRKWIAQLPLPILQAAFDKRPPGHPWLSKEAFVAECVQGITFRDESKFRERAALLILTEPFVSSECRRWFVEYVILLKLIFSAQEDKLVDLIRYMWQSEVLNAEVRIDCTISVFDRLKLKKRRVMTLCLALEAEKPGEPWIKREIPRYKAFCGNVQGLEITALAELHMSLWYTDGDTWKCRLCGYRSPDTWPIWRKAPADFASDSSAVSTIVKFVTNMLWTGFP</sequence>
<dbReference type="EMBL" id="MTSL01000073">
    <property type="protein sequence ID" value="PJF19218.1"/>
    <property type="molecule type" value="Genomic_DNA"/>
</dbReference>
<name>A0A2H9TN71_9FUNG</name>
<organism evidence="1 2">
    <name type="scientific">Paramicrosporidium saccamoebae</name>
    <dbReference type="NCBI Taxonomy" id="1246581"/>
    <lineage>
        <taxon>Eukaryota</taxon>
        <taxon>Fungi</taxon>
        <taxon>Fungi incertae sedis</taxon>
        <taxon>Cryptomycota</taxon>
        <taxon>Cryptomycota incertae sedis</taxon>
        <taxon>Paramicrosporidium</taxon>
    </lineage>
</organism>
<protein>
    <submittedName>
        <fullName evidence="1">Uncharacterized protein</fullName>
    </submittedName>
</protein>
<keyword evidence="2" id="KW-1185">Reference proteome</keyword>
<accession>A0A2H9TN71</accession>
<gene>
    <name evidence="1" type="ORF">PSACC_00957</name>
</gene>